<keyword evidence="2" id="KW-0812">Transmembrane</keyword>
<feature type="compositionally biased region" description="Basic and acidic residues" evidence="1">
    <location>
        <begin position="19"/>
        <end position="31"/>
    </location>
</feature>
<proteinExistence type="predicted"/>
<evidence type="ECO:0000256" key="1">
    <source>
        <dbReference type="SAM" id="MobiDB-lite"/>
    </source>
</evidence>
<reference evidence="3 4" key="1">
    <citation type="journal article" date="2014" name="Int. J. Syst. Evol. Microbiol.">
        <title>Complete genome sequence of Corynebacterium casei LMG S-19264T (=DSM 44701T), isolated from a smear-ripened cheese.</title>
        <authorList>
            <consortium name="US DOE Joint Genome Institute (JGI-PGF)"/>
            <person name="Walter F."/>
            <person name="Albersmeier A."/>
            <person name="Kalinowski J."/>
            <person name="Ruckert C."/>
        </authorList>
    </citation>
    <scope>NUCLEOTIDE SEQUENCE [LARGE SCALE GENOMIC DNA]</scope>
    <source>
        <strain evidence="3 4">JCM 4205</strain>
    </source>
</reference>
<keyword evidence="2" id="KW-1133">Transmembrane helix</keyword>
<organism evidence="3 4">
    <name type="scientific">Streptomyces cinereoruber</name>
    <dbReference type="NCBI Taxonomy" id="67260"/>
    <lineage>
        <taxon>Bacteria</taxon>
        <taxon>Bacillati</taxon>
        <taxon>Actinomycetota</taxon>
        <taxon>Actinomycetes</taxon>
        <taxon>Kitasatosporales</taxon>
        <taxon>Streptomycetaceae</taxon>
        <taxon>Streptomyces</taxon>
    </lineage>
</organism>
<gene>
    <name evidence="3" type="ORF">GCM10010497_59360</name>
</gene>
<evidence type="ECO:0008006" key="5">
    <source>
        <dbReference type="Google" id="ProtNLM"/>
    </source>
</evidence>
<comment type="caution">
    <text evidence="3">The sequence shown here is derived from an EMBL/GenBank/DDBJ whole genome shotgun (WGS) entry which is preliminary data.</text>
</comment>
<dbReference type="GeneID" id="95452279"/>
<dbReference type="AlphaFoldDB" id="A0AAV4KT73"/>
<protein>
    <recommendedName>
        <fullName evidence="5">Transmembrane protein</fullName>
    </recommendedName>
</protein>
<sequence>MPFIPALGRTKPARGGRFRVSDTSRRDENTQRHDRLVHTGFIAIPATPIVVIAIPNWNPWDAWQSWIASAVLTGLMVISRLVWNFATQRHLTV</sequence>
<evidence type="ECO:0000256" key="2">
    <source>
        <dbReference type="SAM" id="Phobius"/>
    </source>
</evidence>
<keyword evidence="2" id="KW-0472">Membrane</keyword>
<accession>A0AAV4KT73</accession>
<name>A0AAV4KT73_9ACTN</name>
<feature type="transmembrane region" description="Helical" evidence="2">
    <location>
        <begin position="36"/>
        <end position="57"/>
    </location>
</feature>
<dbReference type="RefSeq" id="WP_152369358.1">
    <property type="nucleotide sequence ID" value="NZ_BMSJ01000014.1"/>
</dbReference>
<evidence type="ECO:0000313" key="3">
    <source>
        <dbReference type="EMBL" id="GGR48116.1"/>
    </source>
</evidence>
<dbReference type="EMBL" id="BMSJ01000014">
    <property type="protein sequence ID" value="GGR48116.1"/>
    <property type="molecule type" value="Genomic_DNA"/>
</dbReference>
<feature type="region of interest" description="Disordered" evidence="1">
    <location>
        <begin position="1"/>
        <end position="31"/>
    </location>
</feature>
<dbReference type="Proteomes" id="UP000642014">
    <property type="component" value="Unassembled WGS sequence"/>
</dbReference>
<evidence type="ECO:0000313" key="4">
    <source>
        <dbReference type="Proteomes" id="UP000642014"/>
    </source>
</evidence>
<feature type="transmembrane region" description="Helical" evidence="2">
    <location>
        <begin position="63"/>
        <end position="83"/>
    </location>
</feature>